<reference evidence="18 19" key="1">
    <citation type="journal article" date="2018" name="Genome Biol. Evol.">
        <title>Multiple Roots of Fruiting Body Formation in Amoebozoa.</title>
        <authorList>
            <person name="Hillmann F."/>
            <person name="Forbes G."/>
            <person name="Novohradska S."/>
            <person name="Ferling I."/>
            <person name="Riege K."/>
            <person name="Groth M."/>
            <person name="Westermann M."/>
            <person name="Marz M."/>
            <person name="Spaller T."/>
            <person name="Winckler T."/>
            <person name="Schaap P."/>
            <person name="Glockner G."/>
        </authorList>
    </citation>
    <scope>NUCLEOTIDE SEQUENCE [LARGE SCALE GENOMIC DNA]</scope>
    <source>
        <strain evidence="18 19">Jena</strain>
    </source>
</reference>
<evidence type="ECO:0000256" key="10">
    <source>
        <dbReference type="ARBA" id="ARBA00022989"/>
    </source>
</evidence>
<dbReference type="InterPro" id="IPR023298">
    <property type="entry name" value="ATPase_P-typ_TM_dom_sf"/>
</dbReference>
<evidence type="ECO:0000259" key="14">
    <source>
        <dbReference type="Pfam" id="PF00122"/>
    </source>
</evidence>
<dbReference type="InterPro" id="IPR059000">
    <property type="entry name" value="ATPase_P-type_domA"/>
</dbReference>
<feature type="domain" description="Cation-transporting P-type ATPase C-terminal" evidence="15">
    <location>
        <begin position="894"/>
        <end position="1073"/>
    </location>
</feature>
<dbReference type="PANTHER" id="PTHR45630">
    <property type="entry name" value="CATION-TRANSPORTING ATPASE-RELATED"/>
    <property type="match status" value="1"/>
</dbReference>
<dbReference type="SFLD" id="SFLDF00027">
    <property type="entry name" value="p-type_atpase"/>
    <property type="match status" value="1"/>
</dbReference>
<dbReference type="InterPro" id="IPR018303">
    <property type="entry name" value="ATPase_P-typ_P_site"/>
</dbReference>
<dbReference type="Proteomes" id="UP000241769">
    <property type="component" value="Unassembled WGS sequence"/>
</dbReference>
<dbReference type="Pfam" id="PF00689">
    <property type="entry name" value="Cation_ATPase_C"/>
    <property type="match status" value="1"/>
</dbReference>
<dbReference type="InterPro" id="IPR006068">
    <property type="entry name" value="ATPase_P-typ_cation-transptr_C"/>
</dbReference>
<feature type="transmembrane region" description="Helical" evidence="13">
    <location>
        <begin position="399"/>
        <end position="418"/>
    </location>
</feature>
<evidence type="ECO:0000256" key="11">
    <source>
        <dbReference type="ARBA" id="ARBA00023136"/>
    </source>
</evidence>
<evidence type="ECO:0000259" key="16">
    <source>
        <dbReference type="Pfam" id="PF00690"/>
    </source>
</evidence>
<feature type="transmembrane region" description="Helical" evidence="13">
    <location>
        <begin position="869"/>
        <end position="891"/>
    </location>
</feature>
<dbReference type="Gene3D" id="3.40.1110.10">
    <property type="entry name" value="Calcium-transporting ATPase, cytoplasmic domain N"/>
    <property type="match status" value="1"/>
</dbReference>
<dbReference type="InterPro" id="IPR006544">
    <property type="entry name" value="P-type_TPase_V"/>
</dbReference>
<dbReference type="InterPro" id="IPR047819">
    <property type="entry name" value="P5A-ATPase_N"/>
</dbReference>
<dbReference type="PROSITE" id="PS00154">
    <property type="entry name" value="ATPASE_E1_E2"/>
    <property type="match status" value="1"/>
</dbReference>
<dbReference type="GO" id="GO:0046872">
    <property type="term" value="F:metal ion binding"/>
    <property type="evidence" value="ECO:0007669"/>
    <property type="project" value="UniProtKB-UniRule"/>
</dbReference>
<dbReference type="GO" id="GO:0016887">
    <property type="term" value="F:ATP hydrolysis activity"/>
    <property type="evidence" value="ECO:0007669"/>
    <property type="project" value="InterPro"/>
</dbReference>
<dbReference type="OrthoDB" id="48943at2759"/>
<dbReference type="NCBIfam" id="TIGR01657">
    <property type="entry name" value="P-ATPase-V"/>
    <property type="match status" value="1"/>
</dbReference>
<evidence type="ECO:0000256" key="2">
    <source>
        <dbReference type="ARBA" id="ARBA00006000"/>
    </source>
</evidence>
<dbReference type="NCBIfam" id="TIGR01494">
    <property type="entry name" value="ATPase_P-type"/>
    <property type="match status" value="2"/>
</dbReference>
<dbReference type="PANTHER" id="PTHR45630:SF8">
    <property type="entry name" value="CATION-TRANSPORTING ATPASE"/>
    <property type="match status" value="1"/>
</dbReference>
<dbReference type="FunFam" id="1.20.1110.10:FF:000023">
    <property type="entry name" value="Cation-transporting ATPase"/>
    <property type="match status" value="1"/>
</dbReference>
<dbReference type="Gene3D" id="2.70.150.10">
    <property type="entry name" value="Calcium-transporting ATPase, cytoplasmic transduction domain A"/>
    <property type="match status" value="1"/>
</dbReference>
<dbReference type="InterPro" id="IPR004014">
    <property type="entry name" value="ATPase_P-typ_cation-transptr_N"/>
</dbReference>
<keyword evidence="8 13" id="KW-0460">Magnesium</keyword>
<dbReference type="STRING" id="1890364.A0A2P6NRC1"/>
<dbReference type="PROSITE" id="PS01229">
    <property type="entry name" value="COF_2"/>
    <property type="match status" value="1"/>
</dbReference>
<dbReference type="Pfam" id="PF00690">
    <property type="entry name" value="Cation_ATPase_N"/>
    <property type="match status" value="1"/>
</dbReference>
<dbReference type="InterPro" id="IPR023214">
    <property type="entry name" value="HAD_sf"/>
</dbReference>
<evidence type="ECO:0000259" key="17">
    <source>
        <dbReference type="Pfam" id="PF12409"/>
    </source>
</evidence>
<sequence length="1093" mass="122882">MERELQRIFNSEQTISEEGLTIEGFRESFFRKVGFYLLGFLTGGLFFLFVKWYPNVWLICTHYKSPLSTCDSVRITHVTEGVEVRKVHRSYLADGSGLVFFEYRCLRYCWSRDSFSRPKFDISLPYSEIHKRYVNLEKGLEQERADDAAGLFGYNSIVVPVRSYFHLIFNEVVHPFYLFQLASVILWMCDEYWVYALCILVMSIISAGFSVVQTRRNMQSLNAMARLHVQVELMRSGKIKENVPSDLLVPGDLIRITTGMIMPCDAVLIKGSSVMNESMLTGESLPVLKSHLPRRDEHGAKPYSPEDDNRFTLYAGTTVVQSRNNAWALVHGTGFSTSKGMLVRSILYPKPTKFKFHRDSFRFLGFLFVVAIVGFIYAVITFIQHGASAVSIFKRGADLITIVVPPGLPVAMTIGTGFSMHRLKRENIFCISPVRVNVSGRVSVMCFDKTGTLTEEGLDVLGVHPSENGTFSRMVERSGDILGKLLYAMTSCHSITVLEDTFIGDTLEVKMFQYTRWSFEEVAEDPHHPHLLSVVRSPQKEQALGIVKRFDFSSALQRMSTITYDMEEKSLVAFVKGSPEMIRQLCLPSTIPGEYTSILSTYTNQGYRVIAMAYRPLDDMALDDAEQTPRHEVEKELRFLGFFILQNKLKTDTAEYIGLLRDADIRNIMVTGDNILTAVNVSRQCNLLPPDRVAYICDAVSPTDSSKSPSPNEILLLSDLQCSPLAPIEGDIQMKPTQTVVAMDRSDLPDWFYDPSIGLALTGAAYQVLCDGDAQLLAKVILKANVYARMSPFQKADLIERLQDQNLVVGMCGDGANDCGALKAADVGLSLSEAEASVAAPFTSKSPTIRSVHTLLREGRCALVTSTQIFKFIAMYSLIQFATLLIVYSFGSVLGDFQFLYQDLVLIIPLVFFMGKTEPSKRLSKARPIGSLISIPIISSILGQVAIVFFFGVGMYLYLRGQDWYRPPPELPPNHDPKEGGNIELMATTSAFLLSNFQYLAVFTAYSISKPFRKSVFTNVYLLVSLVVLLAINVYITIWPARSLEVFMQMGHDENELWLSYRVTLLVVAAVQWGVVWFYERVIILLLANRFSK</sequence>
<evidence type="ECO:0000256" key="7">
    <source>
        <dbReference type="ARBA" id="ARBA00022840"/>
    </source>
</evidence>
<keyword evidence="6 13" id="KW-0547">Nucleotide-binding</keyword>
<keyword evidence="7 13" id="KW-0067">ATP-binding</keyword>
<dbReference type="AlphaFoldDB" id="A0A2P6NRC1"/>
<dbReference type="Gene3D" id="3.40.50.1000">
    <property type="entry name" value="HAD superfamily/HAD-like"/>
    <property type="match status" value="1"/>
</dbReference>
<dbReference type="GO" id="GO:0005524">
    <property type="term" value="F:ATP binding"/>
    <property type="evidence" value="ECO:0007669"/>
    <property type="project" value="UniProtKB-UniRule"/>
</dbReference>
<evidence type="ECO:0000256" key="6">
    <source>
        <dbReference type="ARBA" id="ARBA00022741"/>
    </source>
</evidence>
<feature type="domain" description="P-type ATPase A" evidence="14">
    <location>
        <begin position="230"/>
        <end position="345"/>
    </location>
</feature>
<dbReference type="SUPFAM" id="SSF81665">
    <property type="entry name" value="Calcium ATPase, transmembrane domain M"/>
    <property type="match status" value="1"/>
</dbReference>
<comment type="catalytic activity">
    <reaction evidence="12 13">
        <text>ATP + H2O = ADP + phosphate + H(+)</text>
        <dbReference type="Rhea" id="RHEA:13065"/>
        <dbReference type="ChEBI" id="CHEBI:15377"/>
        <dbReference type="ChEBI" id="CHEBI:15378"/>
        <dbReference type="ChEBI" id="CHEBI:30616"/>
        <dbReference type="ChEBI" id="CHEBI:43474"/>
        <dbReference type="ChEBI" id="CHEBI:456216"/>
    </reaction>
</comment>
<dbReference type="GO" id="GO:0140358">
    <property type="term" value="F:P-type transmembrane transporter activity"/>
    <property type="evidence" value="ECO:0007669"/>
    <property type="project" value="InterPro"/>
</dbReference>
<evidence type="ECO:0000256" key="1">
    <source>
        <dbReference type="ARBA" id="ARBA00004141"/>
    </source>
</evidence>
<keyword evidence="10 13" id="KW-1133">Transmembrane helix</keyword>
<dbReference type="SUPFAM" id="SSF56784">
    <property type="entry name" value="HAD-like"/>
    <property type="match status" value="1"/>
</dbReference>
<feature type="transmembrane region" description="Helical" evidence="13">
    <location>
        <begin position="935"/>
        <end position="959"/>
    </location>
</feature>
<feature type="transmembrane region" description="Helical" evidence="13">
    <location>
        <begin position="1020"/>
        <end position="1041"/>
    </location>
</feature>
<dbReference type="PRINTS" id="PR00119">
    <property type="entry name" value="CATATPASE"/>
</dbReference>
<dbReference type="SUPFAM" id="SSF81660">
    <property type="entry name" value="Metal cation-transporting ATPase, ATP-binding domain N"/>
    <property type="match status" value="1"/>
</dbReference>
<dbReference type="EMBL" id="MDYQ01000031">
    <property type="protein sequence ID" value="PRP86428.1"/>
    <property type="molecule type" value="Genomic_DNA"/>
</dbReference>
<dbReference type="FunFam" id="3.40.50.1000:FF:000068">
    <property type="entry name" value="Cation-transporting ATPase"/>
    <property type="match status" value="1"/>
</dbReference>
<evidence type="ECO:0000256" key="3">
    <source>
        <dbReference type="ARBA" id="ARBA00022553"/>
    </source>
</evidence>
<feature type="transmembrane region" description="Helical" evidence="13">
    <location>
        <begin position="33"/>
        <end position="53"/>
    </location>
</feature>
<dbReference type="Pfam" id="PF13246">
    <property type="entry name" value="Cation_ATPase"/>
    <property type="match status" value="1"/>
</dbReference>
<dbReference type="PRINTS" id="PR00121">
    <property type="entry name" value="NAKATPASE"/>
</dbReference>
<evidence type="ECO:0000256" key="9">
    <source>
        <dbReference type="ARBA" id="ARBA00022967"/>
    </source>
</evidence>
<feature type="transmembrane region" description="Helical" evidence="13">
    <location>
        <begin position="897"/>
        <end position="915"/>
    </location>
</feature>
<evidence type="ECO:0000256" key="12">
    <source>
        <dbReference type="ARBA" id="ARBA00049360"/>
    </source>
</evidence>
<dbReference type="EC" id="7.2.2.-" evidence="13"/>
<keyword evidence="5 13" id="KW-0479">Metal-binding</keyword>
<dbReference type="InterPro" id="IPR001757">
    <property type="entry name" value="P_typ_ATPase"/>
</dbReference>
<dbReference type="GO" id="GO:0016020">
    <property type="term" value="C:membrane"/>
    <property type="evidence" value="ECO:0007669"/>
    <property type="project" value="UniProtKB-SubCell"/>
</dbReference>
<dbReference type="Pfam" id="PF12409">
    <property type="entry name" value="P5-ATPase"/>
    <property type="match status" value="1"/>
</dbReference>
<dbReference type="SFLD" id="SFLDG00002">
    <property type="entry name" value="C1.7:_P-type_atpase_like"/>
    <property type="match status" value="1"/>
</dbReference>
<evidence type="ECO:0000313" key="19">
    <source>
        <dbReference type="Proteomes" id="UP000241769"/>
    </source>
</evidence>
<feature type="transmembrane region" description="Helical" evidence="13">
    <location>
        <begin position="1061"/>
        <end position="1088"/>
    </location>
</feature>
<comment type="caution">
    <text evidence="18">The sequence shown here is derived from an EMBL/GenBank/DDBJ whole genome shotgun (WGS) entry which is preliminary data.</text>
</comment>
<evidence type="ECO:0000259" key="15">
    <source>
        <dbReference type="Pfam" id="PF00689"/>
    </source>
</evidence>
<dbReference type="InParanoid" id="A0A2P6NRC1"/>
<comment type="similarity">
    <text evidence="2 13">Belongs to the cation transport ATPase (P-type) (TC 3.A.3) family. Type V subfamily.</text>
</comment>
<evidence type="ECO:0000256" key="8">
    <source>
        <dbReference type="ARBA" id="ARBA00022842"/>
    </source>
</evidence>
<name>A0A2P6NRC1_9EUKA</name>
<dbReference type="InterPro" id="IPR023299">
    <property type="entry name" value="ATPase_P-typ_cyto_dom_N"/>
</dbReference>
<feature type="domain" description="P5B-type ATPase N-terminal" evidence="17">
    <location>
        <begin position="19"/>
        <end position="90"/>
    </location>
</feature>
<dbReference type="SFLD" id="SFLDS00003">
    <property type="entry name" value="Haloacid_Dehalogenase"/>
    <property type="match status" value="1"/>
</dbReference>
<feature type="transmembrane region" description="Helical" evidence="13">
    <location>
        <begin position="192"/>
        <end position="212"/>
    </location>
</feature>
<dbReference type="Gene3D" id="1.20.1110.10">
    <property type="entry name" value="Calcium-transporting ATPase, transmembrane domain"/>
    <property type="match status" value="2"/>
</dbReference>
<organism evidence="18 19">
    <name type="scientific">Planoprotostelium fungivorum</name>
    <dbReference type="NCBI Taxonomy" id="1890364"/>
    <lineage>
        <taxon>Eukaryota</taxon>
        <taxon>Amoebozoa</taxon>
        <taxon>Evosea</taxon>
        <taxon>Variosea</taxon>
        <taxon>Cavosteliida</taxon>
        <taxon>Cavosteliaceae</taxon>
        <taxon>Planoprotostelium</taxon>
    </lineage>
</organism>
<feature type="transmembrane region" description="Helical" evidence="13">
    <location>
        <begin position="985"/>
        <end position="1008"/>
    </location>
</feature>
<dbReference type="Pfam" id="PF00122">
    <property type="entry name" value="E1-E2_ATPase"/>
    <property type="match status" value="1"/>
</dbReference>
<proteinExistence type="inferred from homology"/>
<protein>
    <recommendedName>
        <fullName evidence="13">Cation-transporting ATPase</fullName>
        <ecNumber evidence="13">7.2.2.-</ecNumber>
    </recommendedName>
</protein>
<keyword evidence="9 13" id="KW-1278">Translocase</keyword>
<evidence type="ECO:0000256" key="4">
    <source>
        <dbReference type="ARBA" id="ARBA00022692"/>
    </source>
</evidence>
<dbReference type="FunCoup" id="A0A2P6NRC1">
    <property type="interactions" value="134"/>
</dbReference>
<evidence type="ECO:0000256" key="5">
    <source>
        <dbReference type="ARBA" id="ARBA00022723"/>
    </source>
</evidence>
<keyword evidence="3" id="KW-0597">Phosphoprotein</keyword>
<dbReference type="GO" id="GO:0019829">
    <property type="term" value="F:ATPase-coupled monoatomic cation transmembrane transporter activity"/>
    <property type="evidence" value="ECO:0007669"/>
    <property type="project" value="UniProtKB-UniRule"/>
</dbReference>
<keyword evidence="19" id="KW-1185">Reference proteome</keyword>
<evidence type="ECO:0000313" key="18">
    <source>
        <dbReference type="EMBL" id="PRP86428.1"/>
    </source>
</evidence>
<feature type="domain" description="Cation-transporting P-type ATPase N-terminal" evidence="16">
    <location>
        <begin position="124"/>
        <end position="187"/>
    </location>
</feature>
<dbReference type="InterPro" id="IPR008250">
    <property type="entry name" value="ATPase_P-typ_transduc_dom_A_sf"/>
</dbReference>
<dbReference type="InterPro" id="IPR044492">
    <property type="entry name" value="P_typ_ATPase_HD_dom"/>
</dbReference>
<dbReference type="InterPro" id="IPR036412">
    <property type="entry name" value="HAD-like_sf"/>
</dbReference>
<gene>
    <name evidence="18" type="ORF">PROFUN_05347</name>
</gene>
<comment type="subcellular location">
    <subcellularLocation>
        <location evidence="1 13">Membrane</location>
        <topology evidence="1 13">Multi-pass membrane protein</topology>
    </subcellularLocation>
</comment>
<feature type="transmembrane region" description="Helical" evidence="13">
    <location>
        <begin position="363"/>
        <end position="387"/>
    </location>
</feature>
<evidence type="ECO:0000256" key="13">
    <source>
        <dbReference type="RuleBase" id="RU362082"/>
    </source>
</evidence>
<keyword evidence="4 13" id="KW-0812">Transmembrane</keyword>
<dbReference type="SUPFAM" id="SSF81653">
    <property type="entry name" value="Calcium ATPase, transduction domain A"/>
    <property type="match status" value="1"/>
</dbReference>
<keyword evidence="11 13" id="KW-0472">Membrane</keyword>
<accession>A0A2P6NRC1</accession>